<dbReference type="EMBL" id="IACI01032602">
    <property type="protein sequence ID" value="LAA21959.1"/>
    <property type="molecule type" value="Transcribed_RNA"/>
</dbReference>
<name>A0A2H6N0Q0_9SAUR</name>
<protein>
    <submittedName>
        <fullName evidence="1">Uncharacterized protein</fullName>
    </submittedName>
</protein>
<reference evidence="1" key="1">
    <citation type="submission" date="2017-07" db="EMBL/GenBank/DDBJ databases">
        <authorList>
            <person name="Mikheyev A."/>
            <person name="Grau M."/>
        </authorList>
    </citation>
    <scope>NUCLEOTIDE SEQUENCE</scope>
    <source>
        <tissue evidence="1">Venom_gland</tissue>
    </source>
</reference>
<organism evidence="1">
    <name type="scientific">Micrurus carvalhoi</name>
    <dbReference type="NCBI Taxonomy" id="3147026"/>
    <lineage>
        <taxon>Eukaryota</taxon>
        <taxon>Metazoa</taxon>
        <taxon>Chordata</taxon>
        <taxon>Craniata</taxon>
        <taxon>Vertebrata</taxon>
        <taxon>Euteleostomi</taxon>
        <taxon>Lepidosauria</taxon>
        <taxon>Squamata</taxon>
        <taxon>Bifurcata</taxon>
        <taxon>Unidentata</taxon>
        <taxon>Episquamata</taxon>
        <taxon>Toxicofera</taxon>
        <taxon>Serpentes</taxon>
        <taxon>Colubroidea</taxon>
        <taxon>Elapidae</taxon>
        <taxon>Elapinae</taxon>
        <taxon>Micrurus</taxon>
    </lineage>
</organism>
<proteinExistence type="predicted"/>
<sequence>MFESWRFPVQAHAVFLARFQKCFDIAFFLRLRESDWPKVTQMDLCLRGGGSHSILVFLFDALTTTPSGCQNSLQVNRMKIVHIIVLESTFKVSLTKSLNQIHLLNQFGDYLLFLIEIRD</sequence>
<dbReference type="AlphaFoldDB" id="A0A2H6N0Q0"/>
<accession>A0A2H6N0Q0</accession>
<reference evidence="1" key="2">
    <citation type="submission" date="2017-12" db="EMBL/GenBank/DDBJ databases">
        <title>Coralsnake Venomics: Analyses of Venom Gland Transcriptomes and Proteomes of Six Brazilian Taxa.</title>
        <authorList>
            <person name="Aird S.D."/>
            <person name="Jorge da Silva N."/>
            <person name="Qiu L."/>
            <person name="Villar-Briones A."/>
            <person name="Aparecida-Saddi V."/>
            <person name="Campos-Telles M.P."/>
            <person name="Grau M."/>
            <person name="Mikheyev A.S."/>
        </authorList>
    </citation>
    <scope>NUCLEOTIDE SEQUENCE</scope>
    <source>
        <tissue evidence="1">Venom_gland</tissue>
    </source>
</reference>
<evidence type="ECO:0000313" key="1">
    <source>
        <dbReference type="EMBL" id="LAA21959.1"/>
    </source>
</evidence>